<feature type="transmembrane region" description="Helical" evidence="1">
    <location>
        <begin position="65"/>
        <end position="87"/>
    </location>
</feature>
<dbReference type="Proteomes" id="UP000616499">
    <property type="component" value="Unassembled WGS sequence"/>
</dbReference>
<evidence type="ECO:0000313" key="3">
    <source>
        <dbReference type="EMBL" id="GGM14503.1"/>
    </source>
</evidence>
<feature type="domain" description="Phosphatidic acid phosphatase type 2/haloperoxidase" evidence="2">
    <location>
        <begin position="100"/>
        <end position="218"/>
    </location>
</feature>
<feature type="transmembrane region" description="Helical" evidence="1">
    <location>
        <begin position="180"/>
        <end position="199"/>
    </location>
</feature>
<evidence type="ECO:0000313" key="4">
    <source>
        <dbReference type="Proteomes" id="UP000616499"/>
    </source>
</evidence>
<dbReference type="InterPro" id="IPR036938">
    <property type="entry name" value="PAP2/HPO_sf"/>
</dbReference>
<feature type="transmembrane region" description="Helical" evidence="1">
    <location>
        <begin position="205"/>
        <end position="224"/>
    </location>
</feature>
<name>A0ABQ2GW44_9PSED</name>
<comment type="caution">
    <text evidence="3">The sequence shown here is derived from an EMBL/GenBank/DDBJ whole genome shotgun (WGS) entry which is preliminary data.</text>
</comment>
<feature type="transmembrane region" description="Helical" evidence="1">
    <location>
        <begin position="27"/>
        <end position="45"/>
    </location>
</feature>
<dbReference type="SUPFAM" id="SSF48317">
    <property type="entry name" value="Acid phosphatase/Vanadium-dependent haloperoxidase"/>
    <property type="match status" value="1"/>
</dbReference>
<dbReference type="InterPro" id="IPR000326">
    <property type="entry name" value="PAP2/HPO"/>
</dbReference>
<organism evidence="3 4">
    <name type="scientific">Pseudomonas asuensis</name>
    <dbReference type="NCBI Taxonomy" id="1825787"/>
    <lineage>
        <taxon>Bacteria</taxon>
        <taxon>Pseudomonadati</taxon>
        <taxon>Pseudomonadota</taxon>
        <taxon>Gammaproteobacteria</taxon>
        <taxon>Pseudomonadales</taxon>
        <taxon>Pseudomonadaceae</taxon>
        <taxon>Pseudomonas</taxon>
    </lineage>
</organism>
<accession>A0ABQ2GW44</accession>
<sequence>MIANGERIGLNAVDDGKKVCTVTRKSLLVAWVVGLVLILLGYFVIDQPVAYWAHAGDLRSLAWPNLMTHVADWLTALAVLLVIVLGLGRQLLPLHRHRCFVFAFSVLVAKGVKDSLKPVFGRYWPETWTHGNPSLIHNQAYGFNWFHGGDWYASFPSGHTTVAYAAAVAIALCWPRLRGLSVVIAAVVPVGLLLCNYHFFSDVVAGGLLGASVAVLVIKVMGVASKGR</sequence>
<dbReference type="Pfam" id="PF01569">
    <property type="entry name" value="PAP2"/>
    <property type="match status" value="1"/>
</dbReference>
<evidence type="ECO:0000259" key="2">
    <source>
        <dbReference type="SMART" id="SM00014"/>
    </source>
</evidence>
<dbReference type="Gene3D" id="1.20.144.10">
    <property type="entry name" value="Phosphatidic acid phosphatase type 2/haloperoxidase"/>
    <property type="match status" value="1"/>
</dbReference>
<protein>
    <submittedName>
        <fullName evidence="3">Phosphatidylglycerophosphatase B</fullName>
    </submittedName>
</protein>
<keyword evidence="1" id="KW-1133">Transmembrane helix</keyword>
<evidence type="ECO:0000256" key="1">
    <source>
        <dbReference type="SAM" id="Phobius"/>
    </source>
</evidence>
<keyword evidence="1" id="KW-0812">Transmembrane</keyword>
<keyword evidence="4" id="KW-1185">Reference proteome</keyword>
<proteinExistence type="predicted"/>
<dbReference type="SMART" id="SM00014">
    <property type="entry name" value="acidPPc"/>
    <property type="match status" value="1"/>
</dbReference>
<gene>
    <name evidence="3" type="ORF">GCM10009425_26940</name>
</gene>
<keyword evidence="1" id="KW-0472">Membrane</keyword>
<dbReference type="EMBL" id="BMNW01000005">
    <property type="protein sequence ID" value="GGM14503.1"/>
    <property type="molecule type" value="Genomic_DNA"/>
</dbReference>
<reference evidence="4" key="1">
    <citation type="journal article" date="2019" name="Int. J. Syst. Evol. Microbiol.">
        <title>The Global Catalogue of Microorganisms (GCM) 10K type strain sequencing project: providing services to taxonomists for standard genome sequencing and annotation.</title>
        <authorList>
            <consortium name="The Broad Institute Genomics Platform"/>
            <consortium name="The Broad Institute Genome Sequencing Center for Infectious Disease"/>
            <person name="Wu L."/>
            <person name="Ma J."/>
        </authorList>
    </citation>
    <scope>NUCLEOTIDE SEQUENCE [LARGE SCALE GENOMIC DNA]</scope>
    <source>
        <strain evidence="4">JCM 13501</strain>
    </source>
</reference>
<dbReference type="RefSeq" id="WP_188866646.1">
    <property type="nucleotide sequence ID" value="NZ_BMNW01000005.1"/>
</dbReference>